<organism evidence="4 5">
    <name type="scientific">Phocaeicola coprocola DSM 17136</name>
    <dbReference type="NCBI Taxonomy" id="470145"/>
    <lineage>
        <taxon>Bacteria</taxon>
        <taxon>Pseudomonadati</taxon>
        <taxon>Bacteroidota</taxon>
        <taxon>Bacteroidia</taxon>
        <taxon>Bacteroidales</taxon>
        <taxon>Bacteroidaceae</taxon>
        <taxon>Phocaeicola</taxon>
    </lineage>
</organism>
<dbReference type="EMBL" id="ABIY02000056">
    <property type="protein sequence ID" value="EDV02279.1"/>
    <property type="molecule type" value="Genomic_DNA"/>
</dbReference>
<reference evidence="4 5" key="1">
    <citation type="submission" date="2008-04" db="EMBL/GenBank/DDBJ databases">
        <title>Draft genome sequence of Bacteroides coprocola (DSM 17136).</title>
        <authorList>
            <person name="Sudarsanam P."/>
            <person name="Ley R."/>
            <person name="Guruge J."/>
            <person name="Turnbaugh P.J."/>
            <person name="Mahowald M."/>
            <person name="Liep D."/>
            <person name="Gordon J."/>
        </authorList>
    </citation>
    <scope>NUCLEOTIDE SEQUENCE [LARGE SCALE GENOMIC DNA]</scope>
    <source>
        <strain evidence="4 5">DSM 17136</strain>
    </source>
</reference>
<dbReference type="SUPFAM" id="SSF52172">
    <property type="entry name" value="CheY-like"/>
    <property type="match status" value="1"/>
</dbReference>
<dbReference type="HOGENOM" id="CLU_000445_14_1_10"/>
<evidence type="ECO:0000259" key="3">
    <source>
        <dbReference type="PROSITE" id="PS50930"/>
    </source>
</evidence>
<dbReference type="PANTHER" id="PTHR37299:SF1">
    <property type="entry name" value="STAGE 0 SPORULATION PROTEIN A HOMOLOG"/>
    <property type="match status" value="1"/>
</dbReference>
<dbReference type="Gene3D" id="3.40.50.2300">
    <property type="match status" value="1"/>
</dbReference>
<reference evidence="4 5" key="2">
    <citation type="submission" date="2008-04" db="EMBL/GenBank/DDBJ databases">
        <authorList>
            <person name="Fulton L."/>
            <person name="Clifton S."/>
            <person name="Fulton B."/>
            <person name="Xu J."/>
            <person name="Minx P."/>
            <person name="Pepin K.H."/>
            <person name="Johnson M."/>
            <person name="Thiruvilangam P."/>
            <person name="Bhonagiri V."/>
            <person name="Nash W.E."/>
            <person name="Mardis E.R."/>
            <person name="Wilson R.K."/>
        </authorList>
    </citation>
    <scope>NUCLEOTIDE SEQUENCE [LARGE SCALE GENOMIC DNA]</scope>
    <source>
        <strain evidence="4 5">DSM 17136</strain>
    </source>
</reference>
<dbReference type="Proteomes" id="UP000003146">
    <property type="component" value="Unassembled WGS sequence"/>
</dbReference>
<evidence type="ECO:0000313" key="4">
    <source>
        <dbReference type="EMBL" id="EDV02279.1"/>
    </source>
</evidence>
<dbReference type="RefSeq" id="WP_007566499.1">
    <property type="nucleotide sequence ID" value="NZ_DS981454.1"/>
</dbReference>
<dbReference type="OrthoDB" id="1490554at2"/>
<dbReference type="SMART" id="SM00448">
    <property type="entry name" value="REC"/>
    <property type="match status" value="1"/>
</dbReference>
<gene>
    <name evidence="4" type="ORF">BACCOP_00625</name>
</gene>
<dbReference type="PANTHER" id="PTHR37299">
    <property type="entry name" value="TRANSCRIPTIONAL REGULATOR-RELATED"/>
    <property type="match status" value="1"/>
</dbReference>
<dbReference type="eggNOG" id="COG3279">
    <property type="taxonomic scope" value="Bacteria"/>
</dbReference>
<dbReference type="STRING" id="470145.BACCOP_00625"/>
<dbReference type="GO" id="GO:0003677">
    <property type="term" value="F:DNA binding"/>
    <property type="evidence" value="ECO:0007669"/>
    <property type="project" value="InterPro"/>
</dbReference>
<dbReference type="InterPro" id="IPR001789">
    <property type="entry name" value="Sig_transdc_resp-reg_receiver"/>
</dbReference>
<dbReference type="Gene3D" id="2.40.50.1020">
    <property type="entry name" value="LytTr DNA-binding domain"/>
    <property type="match status" value="1"/>
</dbReference>
<evidence type="ECO:0000313" key="5">
    <source>
        <dbReference type="Proteomes" id="UP000003146"/>
    </source>
</evidence>
<accession>B3JFH6</accession>
<feature type="domain" description="HTH LytTR-type" evidence="3">
    <location>
        <begin position="132"/>
        <end position="203"/>
    </location>
</feature>
<dbReference type="InterPro" id="IPR011006">
    <property type="entry name" value="CheY-like_superfamily"/>
</dbReference>
<sequence>MKCLIIDDEPLALTQLSGYISRIPFLTLVASCQDACQASEILAHTPVDLLFADINMPDLNGIDFVRSLPNPPMVIFTTAYSEYAIEGFRLNAIDYLMKPFSLAECLRAAEKARQMYGLTHNTAEPEEEKSTLFVKSEYKVIRIYKEKILYIEGMSEYVCIYMEDRPKPVITLNSLQKLSAMLPPNFMRVHRSYIVNLNKITEISRFRILFGKDVYIPIGENYKEQFMAYIHRLGLI</sequence>
<dbReference type="Pfam" id="PF04397">
    <property type="entry name" value="LytTR"/>
    <property type="match status" value="1"/>
</dbReference>
<dbReference type="PROSITE" id="PS50110">
    <property type="entry name" value="RESPONSE_REGULATORY"/>
    <property type="match status" value="1"/>
</dbReference>
<evidence type="ECO:0000259" key="2">
    <source>
        <dbReference type="PROSITE" id="PS50110"/>
    </source>
</evidence>
<protein>
    <submittedName>
        <fullName evidence="4">Response regulator receiver domain protein</fullName>
    </submittedName>
</protein>
<comment type="caution">
    <text evidence="4">The sequence shown here is derived from an EMBL/GenBank/DDBJ whole genome shotgun (WGS) entry which is preliminary data.</text>
</comment>
<dbReference type="PROSITE" id="PS50930">
    <property type="entry name" value="HTH_LYTTR"/>
    <property type="match status" value="1"/>
</dbReference>
<dbReference type="GO" id="GO:0000156">
    <property type="term" value="F:phosphorelay response regulator activity"/>
    <property type="evidence" value="ECO:0007669"/>
    <property type="project" value="InterPro"/>
</dbReference>
<name>B3JFH6_9BACT</name>
<feature type="modified residue" description="4-aspartylphosphate" evidence="1">
    <location>
        <position position="53"/>
    </location>
</feature>
<dbReference type="Pfam" id="PF00072">
    <property type="entry name" value="Response_reg"/>
    <property type="match status" value="1"/>
</dbReference>
<dbReference type="InterPro" id="IPR007492">
    <property type="entry name" value="LytTR_DNA-bd_dom"/>
</dbReference>
<evidence type="ECO:0000256" key="1">
    <source>
        <dbReference type="PROSITE-ProRule" id="PRU00169"/>
    </source>
</evidence>
<dbReference type="InterPro" id="IPR046947">
    <property type="entry name" value="LytR-like"/>
</dbReference>
<proteinExistence type="predicted"/>
<dbReference type="SMART" id="SM00850">
    <property type="entry name" value="LytTR"/>
    <property type="match status" value="1"/>
</dbReference>
<keyword evidence="1" id="KW-0597">Phosphoprotein</keyword>
<feature type="domain" description="Response regulatory" evidence="2">
    <location>
        <begin position="2"/>
        <end position="113"/>
    </location>
</feature>
<dbReference type="AlphaFoldDB" id="B3JFH6"/>